<feature type="transmembrane region" description="Helical" evidence="1">
    <location>
        <begin position="189"/>
        <end position="209"/>
    </location>
</feature>
<comment type="caution">
    <text evidence="2">The sequence shown here is derived from an EMBL/GenBank/DDBJ whole genome shotgun (WGS) entry which is preliminary data.</text>
</comment>
<feature type="transmembrane region" description="Helical" evidence="1">
    <location>
        <begin position="104"/>
        <end position="137"/>
    </location>
</feature>
<dbReference type="RefSeq" id="WP_379939230.1">
    <property type="nucleotide sequence ID" value="NZ_JBHTIB010000002.1"/>
</dbReference>
<feature type="transmembrane region" description="Helical" evidence="1">
    <location>
        <begin position="328"/>
        <end position="346"/>
    </location>
</feature>
<evidence type="ECO:0000313" key="2">
    <source>
        <dbReference type="EMBL" id="MFD0834735.1"/>
    </source>
</evidence>
<gene>
    <name evidence="2" type="ORF">ACFQ0I_03080</name>
</gene>
<feature type="transmembrane region" description="Helical" evidence="1">
    <location>
        <begin position="304"/>
        <end position="322"/>
    </location>
</feature>
<sequence>MVLNIKKSVLAFYLVALFGVIVSAIGFYILPERFFYDTVNIINDPYNEIGLKGSFPFTIWFYNVTGLKYWHFSLIGVLQYLIIVTLLYKIGVPDTFNKLTIKNILVYLAFIMTAIFISMPSKEFITFLYMALIIFIIKKREQFSKKTVVYILGLLLFFGYFFRQYYILVAVISVVFYAVSRVNFKNKRLVTFFYGLFIAIIMSLSYGIIKGTFLSYETREFINEFRAGRDATNSAIISPIPTDTWYGESFGIVYGFISVNLPVNGLKHIMSPQIIVFVFWQLLLFIILFIRYDKCLAKGIKNNYDLWIFYILFSFFISQGIFEPDLGSAIRHKMGVFPLIYFALYYDSFRKKI</sequence>
<keyword evidence="1" id="KW-0812">Transmembrane</keyword>
<evidence type="ECO:0000313" key="3">
    <source>
        <dbReference type="Proteomes" id="UP001597011"/>
    </source>
</evidence>
<feature type="transmembrane region" description="Helical" evidence="1">
    <location>
        <begin position="69"/>
        <end position="92"/>
    </location>
</feature>
<name>A0ABW3BNT1_9FLAO</name>
<feature type="transmembrane region" description="Helical" evidence="1">
    <location>
        <begin position="274"/>
        <end position="292"/>
    </location>
</feature>
<accession>A0ABW3BNT1</accession>
<keyword evidence="1" id="KW-0472">Membrane</keyword>
<feature type="transmembrane region" description="Helical" evidence="1">
    <location>
        <begin position="149"/>
        <end position="177"/>
    </location>
</feature>
<dbReference type="Proteomes" id="UP001597011">
    <property type="component" value="Unassembled WGS sequence"/>
</dbReference>
<dbReference type="EMBL" id="JBHTIB010000002">
    <property type="protein sequence ID" value="MFD0834735.1"/>
    <property type="molecule type" value="Genomic_DNA"/>
</dbReference>
<proteinExistence type="predicted"/>
<keyword evidence="3" id="KW-1185">Reference proteome</keyword>
<feature type="transmembrane region" description="Helical" evidence="1">
    <location>
        <begin position="12"/>
        <end position="30"/>
    </location>
</feature>
<protein>
    <recommendedName>
        <fullName evidence="4">Oligosaccharide repeat unit polymerase</fullName>
    </recommendedName>
</protein>
<evidence type="ECO:0000256" key="1">
    <source>
        <dbReference type="SAM" id="Phobius"/>
    </source>
</evidence>
<organism evidence="2 3">
    <name type="scientific">Mariniflexile aquimaris</name>
    <dbReference type="NCBI Taxonomy" id="881009"/>
    <lineage>
        <taxon>Bacteria</taxon>
        <taxon>Pseudomonadati</taxon>
        <taxon>Bacteroidota</taxon>
        <taxon>Flavobacteriia</taxon>
        <taxon>Flavobacteriales</taxon>
        <taxon>Flavobacteriaceae</taxon>
        <taxon>Mariniflexile</taxon>
    </lineage>
</organism>
<keyword evidence="1" id="KW-1133">Transmembrane helix</keyword>
<reference evidence="3" key="1">
    <citation type="journal article" date="2019" name="Int. J. Syst. Evol. Microbiol.">
        <title>The Global Catalogue of Microorganisms (GCM) 10K type strain sequencing project: providing services to taxonomists for standard genome sequencing and annotation.</title>
        <authorList>
            <consortium name="The Broad Institute Genomics Platform"/>
            <consortium name="The Broad Institute Genome Sequencing Center for Infectious Disease"/>
            <person name="Wu L."/>
            <person name="Ma J."/>
        </authorList>
    </citation>
    <scope>NUCLEOTIDE SEQUENCE [LARGE SCALE GENOMIC DNA]</scope>
    <source>
        <strain evidence="3">CCUG 60529</strain>
    </source>
</reference>
<evidence type="ECO:0008006" key="4">
    <source>
        <dbReference type="Google" id="ProtNLM"/>
    </source>
</evidence>